<gene>
    <name evidence="4" type="ORF">SAMN05192552_104419</name>
</gene>
<evidence type="ECO:0000256" key="1">
    <source>
        <dbReference type="ARBA" id="ARBA00023015"/>
    </source>
</evidence>
<keyword evidence="2" id="KW-0804">Transcription</keyword>
<dbReference type="SUPFAM" id="SSF88659">
    <property type="entry name" value="Sigma3 and sigma4 domains of RNA polymerase sigma factors"/>
    <property type="match status" value="1"/>
</dbReference>
<dbReference type="PANTHER" id="PTHR34236">
    <property type="entry name" value="DIMETHYL SULFOXIDE REDUCTASE TRANSCRIPTIONAL ACTIVATOR"/>
    <property type="match status" value="1"/>
</dbReference>
<keyword evidence="1" id="KW-0805">Transcription regulation</keyword>
<evidence type="ECO:0000313" key="4">
    <source>
        <dbReference type="EMBL" id="SDD74385.1"/>
    </source>
</evidence>
<proteinExistence type="predicted"/>
<dbReference type="EMBL" id="FMZP01000044">
    <property type="protein sequence ID" value="SDD74385.1"/>
    <property type="molecule type" value="Genomic_DNA"/>
</dbReference>
<sequence>MSDELILNVQQAMGETSEKTIYKLVVELEESVSQALAPDFEGAQLEPTTITTEGWHETKVFKTYEAFNEFQKSCESHSISLDLISITSEPSTADDSPQHGLTDRQREALTLAISRGYYESPRQVTAEELAEELGISQPSLSNLLRRGERQLITSSLDSPVSVDTISR</sequence>
<dbReference type="InterPro" id="IPR036388">
    <property type="entry name" value="WH-like_DNA-bd_sf"/>
</dbReference>
<protein>
    <recommendedName>
        <fullName evidence="3">HTH bat-type domain-containing protein</fullName>
    </recommendedName>
</protein>
<dbReference type="Pfam" id="PF04967">
    <property type="entry name" value="HTH_10"/>
    <property type="match status" value="1"/>
</dbReference>
<dbReference type="AlphaFoldDB" id="A0A1G6XAP4"/>
<organism evidence="4 5">
    <name type="scientific">Natrinema hispanicum</name>
    <dbReference type="NCBI Taxonomy" id="392421"/>
    <lineage>
        <taxon>Archaea</taxon>
        <taxon>Methanobacteriati</taxon>
        <taxon>Methanobacteriota</taxon>
        <taxon>Stenosarchaea group</taxon>
        <taxon>Halobacteria</taxon>
        <taxon>Halobacteriales</taxon>
        <taxon>Natrialbaceae</taxon>
        <taxon>Natrinema</taxon>
    </lineage>
</organism>
<name>A0A1G6XAP4_9EURY</name>
<dbReference type="Gene3D" id="1.10.10.10">
    <property type="entry name" value="Winged helix-like DNA-binding domain superfamily/Winged helix DNA-binding domain"/>
    <property type="match status" value="1"/>
</dbReference>
<dbReference type="PANTHER" id="PTHR34236:SF1">
    <property type="entry name" value="DIMETHYL SULFOXIDE REDUCTASE TRANSCRIPTIONAL ACTIVATOR"/>
    <property type="match status" value="1"/>
</dbReference>
<reference evidence="4 5" key="1">
    <citation type="submission" date="2016-10" db="EMBL/GenBank/DDBJ databases">
        <authorList>
            <person name="Varghese N."/>
            <person name="Submissions S."/>
        </authorList>
    </citation>
    <scope>NUCLEOTIDE SEQUENCE [LARGE SCALE GENOMIC DNA]</scope>
    <source>
        <strain evidence="4 5">CDM_1</strain>
    </source>
</reference>
<dbReference type="Proteomes" id="UP000324021">
    <property type="component" value="Unassembled WGS sequence"/>
</dbReference>
<evidence type="ECO:0000256" key="2">
    <source>
        <dbReference type="ARBA" id="ARBA00023163"/>
    </source>
</evidence>
<accession>A0A1G6XAP4</accession>
<feature type="domain" description="HTH bat-type" evidence="3">
    <location>
        <begin position="101"/>
        <end position="153"/>
    </location>
</feature>
<evidence type="ECO:0000313" key="5">
    <source>
        <dbReference type="Proteomes" id="UP000324021"/>
    </source>
</evidence>
<evidence type="ECO:0000259" key="3">
    <source>
        <dbReference type="Pfam" id="PF04967"/>
    </source>
</evidence>
<dbReference type="InterPro" id="IPR007050">
    <property type="entry name" value="HTH_bacterioopsin"/>
</dbReference>
<dbReference type="InterPro" id="IPR013324">
    <property type="entry name" value="RNA_pol_sigma_r3/r4-like"/>
</dbReference>